<dbReference type="PANTHER" id="PTHR43268">
    <property type="entry name" value="THIOSULFATE SULFURTRANSFERASE/RHODANESE-LIKE DOMAIN-CONTAINING PROTEIN 2"/>
    <property type="match status" value="1"/>
</dbReference>
<dbReference type="InterPro" id="IPR001763">
    <property type="entry name" value="Rhodanese-like_dom"/>
</dbReference>
<comment type="caution">
    <text evidence="2">The sequence shown here is derived from an EMBL/GenBank/DDBJ whole genome shotgun (WGS) entry which is preliminary data.</text>
</comment>
<dbReference type="InterPro" id="IPR036873">
    <property type="entry name" value="Rhodanese-like_dom_sf"/>
</dbReference>
<dbReference type="OrthoDB" id="25002at2759"/>
<organism evidence="2 3">
    <name type="scientific">Calycina marina</name>
    <dbReference type="NCBI Taxonomy" id="1763456"/>
    <lineage>
        <taxon>Eukaryota</taxon>
        <taxon>Fungi</taxon>
        <taxon>Dikarya</taxon>
        <taxon>Ascomycota</taxon>
        <taxon>Pezizomycotina</taxon>
        <taxon>Leotiomycetes</taxon>
        <taxon>Helotiales</taxon>
        <taxon>Pezizellaceae</taxon>
        <taxon>Calycina</taxon>
    </lineage>
</organism>
<dbReference type="SUPFAM" id="SSF52821">
    <property type="entry name" value="Rhodanese/Cell cycle control phosphatase"/>
    <property type="match status" value="1"/>
</dbReference>
<dbReference type="Pfam" id="PF12368">
    <property type="entry name" value="Rhodanese_C"/>
    <property type="match status" value="1"/>
</dbReference>
<feature type="domain" description="Rhodanese" evidence="1">
    <location>
        <begin position="174"/>
        <end position="283"/>
    </location>
</feature>
<evidence type="ECO:0000313" key="3">
    <source>
        <dbReference type="Proteomes" id="UP000887226"/>
    </source>
</evidence>
<dbReference type="Proteomes" id="UP000887226">
    <property type="component" value="Unassembled WGS sequence"/>
</dbReference>
<accession>A0A9P7YXM7</accession>
<gene>
    <name evidence="2" type="ORF">BJ878DRAFT_519808</name>
</gene>
<protein>
    <recommendedName>
        <fullName evidence="1">Rhodanese domain-containing protein</fullName>
    </recommendedName>
</protein>
<evidence type="ECO:0000313" key="2">
    <source>
        <dbReference type="EMBL" id="KAG9241615.1"/>
    </source>
</evidence>
<dbReference type="Pfam" id="PF17773">
    <property type="entry name" value="UPF0176_N"/>
    <property type="match status" value="1"/>
</dbReference>
<dbReference type="Gene3D" id="3.30.70.100">
    <property type="match status" value="1"/>
</dbReference>
<dbReference type="PROSITE" id="PS50206">
    <property type="entry name" value="RHODANESE_3"/>
    <property type="match status" value="1"/>
</dbReference>
<dbReference type="InterPro" id="IPR022111">
    <property type="entry name" value="Rhodanese_C"/>
</dbReference>
<dbReference type="InterPro" id="IPR020936">
    <property type="entry name" value="TrhO"/>
</dbReference>
<keyword evidence="3" id="KW-1185">Reference proteome</keyword>
<dbReference type="EMBL" id="MU254183">
    <property type="protein sequence ID" value="KAG9241615.1"/>
    <property type="molecule type" value="Genomic_DNA"/>
</dbReference>
<proteinExistence type="predicted"/>
<dbReference type="InterPro" id="IPR040503">
    <property type="entry name" value="TRHO_N"/>
</dbReference>
<evidence type="ECO:0000259" key="1">
    <source>
        <dbReference type="PROSITE" id="PS50206"/>
    </source>
</evidence>
<dbReference type="Gene3D" id="3.40.250.10">
    <property type="entry name" value="Rhodanese-like domain"/>
    <property type="match status" value="1"/>
</dbReference>
<dbReference type="PANTHER" id="PTHR43268:SF6">
    <property type="entry name" value="THIOSULFATE SULFURTRANSFERASE_RHODANESE-LIKE DOMAIN-CONTAINING PROTEIN 2"/>
    <property type="match status" value="1"/>
</dbReference>
<name>A0A9P7YXM7_9HELO</name>
<reference evidence="2" key="1">
    <citation type="journal article" date="2021" name="IMA Fungus">
        <title>Genomic characterization of three marine fungi, including Emericellopsis atlantica sp. nov. with signatures of a generalist lifestyle and marine biomass degradation.</title>
        <authorList>
            <person name="Hagestad O.C."/>
            <person name="Hou L."/>
            <person name="Andersen J.H."/>
            <person name="Hansen E.H."/>
            <person name="Altermark B."/>
            <person name="Li C."/>
            <person name="Kuhnert E."/>
            <person name="Cox R.J."/>
            <person name="Crous P.W."/>
            <person name="Spatafora J.W."/>
            <person name="Lail K."/>
            <person name="Amirebrahimi M."/>
            <person name="Lipzen A."/>
            <person name="Pangilinan J."/>
            <person name="Andreopoulos W."/>
            <person name="Hayes R.D."/>
            <person name="Ng V."/>
            <person name="Grigoriev I.V."/>
            <person name="Jackson S.A."/>
            <person name="Sutton T.D.S."/>
            <person name="Dobson A.D.W."/>
            <person name="Rama T."/>
        </authorList>
    </citation>
    <scope>NUCLEOTIDE SEQUENCE</scope>
    <source>
        <strain evidence="2">TRa3180A</strain>
    </source>
</reference>
<dbReference type="AlphaFoldDB" id="A0A9P7YXM7"/>
<sequence length="429" mass="48458">MKVGRESRLRKGSSDPISFQCTCSSSTEPTDGKVLLFFRYFKNAPRCLQPLQPTSELVTFHTNLTTILKLGGKIRVAEEGFNVTVAGTKDGIEQYIEECCSHWSFDGLDLNTTVKRDAFFKPTNGGCACVFGGLPASVRLTAEITPMGRTSYSPRDWDVVEGLEPAEFHERCWKHEKKVIVDVRNHYESRIGYFVDPVSGRKAITPEIRRFSQWPQYVSSHKDEFEADHAIPGQNINIMAYCTGGIRCEKATRWMADELNVKEGDRICTLNGGIAAYMTWMDEEIRQGRKQASESLFRGKNYVFDARGSVGLSTADETDSVARCHVCHTASDRMSKCRSEGCHLILVVCSECEKSSDPRCCSSCLELDEKSLPMEEDAVRVQRPICDCEKQREARLWGDLIRPAKTQGWRKKKRQAEPVNVHIKLIDQN</sequence>